<evidence type="ECO:0000313" key="5">
    <source>
        <dbReference type="EMBL" id="CAD2213276.1"/>
    </source>
</evidence>
<reference evidence="5 6" key="1">
    <citation type="submission" date="2020-08" db="EMBL/GenBank/DDBJ databases">
        <authorList>
            <person name="Newling K."/>
            <person name="Davey J."/>
            <person name="Forrester S."/>
        </authorList>
    </citation>
    <scope>NUCLEOTIDE SEQUENCE [LARGE SCALE GENOMIC DNA]</scope>
    <source>
        <strain evidence="6">Crithidia deanei Carvalho (ATCC PRA-265)</strain>
    </source>
</reference>
<dbReference type="EMBL" id="LR877145">
    <property type="protein sequence ID" value="CAD2213276.1"/>
    <property type="molecule type" value="Genomic_DNA"/>
</dbReference>
<dbReference type="InterPro" id="IPR000717">
    <property type="entry name" value="PCI_dom"/>
</dbReference>
<feature type="domain" description="PCI" evidence="4">
    <location>
        <begin position="276"/>
        <end position="342"/>
    </location>
</feature>
<comment type="similarity">
    <text evidence="1">Belongs to the CSN4 family.</text>
</comment>
<dbReference type="SUPFAM" id="SSF46785">
    <property type="entry name" value="Winged helix' DNA-binding domain"/>
    <property type="match status" value="1"/>
</dbReference>
<keyword evidence="3" id="KW-0736">Signalosome</keyword>
<dbReference type="GO" id="GO:0008180">
    <property type="term" value="C:COP9 signalosome"/>
    <property type="evidence" value="ECO:0007669"/>
    <property type="project" value="UniProtKB-KW"/>
</dbReference>
<evidence type="ECO:0000313" key="6">
    <source>
        <dbReference type="Proteomes" id="UP000515908"/>
    </source>
</evidence>
<dbReference type="Proteomes" id="UP000515908">
    <property type="component" value="Chromosome 01"/>
</dbReference>
<sequence length="383" mass="42031">MSEGSEQLTSLVGAADHKGVLNILQTYFNNGDNTKIEAVLKALSEVLNAAAGKVKAVFLQLLQEAVFSISRLELITFQGVYYQIVLSFGKCFMAAGDDKNAEKSYLQYLSAPLNVTKSLSLLDRLTASAGLLSCATRLKSWGNAAFAATRGVEPHRKLLLSGDDSSAAKGGLAYFLRELANYHMLRKSFRDASRVLYELYTLQDEGKVLEQAMLCGALSEVSPQRSAQLATLRSAANATQFADLLGVIEKLYQSQHLTPKEEGVLKKNGTGKGVTEEDVTHAVREHNLYVVSRYYVNISLESLSDLLNGTDKTIIVDTLAKMSAQHRLLSKVDEQKGMVYFRTNESVNAMQEWDSRIESICNAITFASDVVIRMHPELASAIV</sequence>
<dbReference type="AlphaFoldDB" id="A0A7G2C0V6"/>
<proteinExistence type="inferred from homology"/>
<protein>
    <recommendedName>
        <fullName evidence="2">COP9 signalosome complex subunit 4</fullName>
    </recommendedName>
</protein>
<organism evidence="5 6">
    <name type="scientific">Angomonas deanei</name>
    <dbReference type="NCBI Taxonomy" id="59799"/>
    <lineage>
        <taxon>Eukaryota</taxon>
        <taxon>Discoba</taxon>
        <taxon>Euglenozoa</taxon>
        <taxon>Kinetoplastea</taxon>
        <taxon>Metakinetoplastina</taxon>
        <taxon>Trypanosomatida</taxon>
        <taxon>Trypanosomatidae</taxon>
        <taxon>Strigomonadinae</taxon>
        <taxon>Angomonas</taxon>
    </lineage>
</organism>
<gene>
    <name evidence="5" type="ORF">ADEAN_000071700</name>
</gene>
<dbReference type="InterPro" id="IPR036390">
    <property type="entry name" value="WH_DNA-bd_sf"/>
</dbReference>
<dbReference type="PANTHER" id="PTHR10855">
    <property type="entry name" value="26S PROTEASOME NON-ATPASE REGULATORY SUBUNIT 12/COP9 SIGNALOSOME COMPLEX SUBUNIT 4"/>
    <property type="match status" value="1"/>
</dbReference>
<accession>A0A7G2C0V6</accession>
<dbReference type="VEuPathDB" id="TriTrypDB:ADEAN_000071700"/>
<evidence type="ECO:0000256" key="2">
    <source>
        <dbReference type="ARBA" id="ARBA00014881"/>
    </source>
</evidence>
<dbReference type="Pfam" id="PF01399">
    <property type="entry name" value="PCI"/>
    <property type="match status" value="1"/>
</dbReference>
<evidence type="ECO:0000256" key="3">
    <source>
        <dbReference type="ARBA" id="ARBA00022790"/>
    </source>
</evidence>
<name>A0A7G2C0V6_9TRYP</name>
<evidence type="ECO:0000259" key="4">
    <source>
        <dbReference type="Pfam" id="PF01399"/>
    </source>
</evidence>
<dbReference type="GO" id="GO:0005829">
    <property type="term" value="C:cytosol"/>
    <property type="evidence" value="ECO:0007669"/>
    <property type="project" value="TreeGrafter"/>
</dbReference>
<dbReference type="PANTHER" id="PTHR10855:SF2">
    <property type="entry name" value="COP9 SIGNALOSOME COMPLEX SUBUNIT 4"/>
    <property type="match status" value="1"/>
</dbReference>
<evidence type="ECO:0000256" key="1">
    <source>
        <dbReference type="ARBA" id="ARBA00010417"/>
    </source>
</evidence>
<dbReference type="InterPro" id="IPR040134">
    <property type="entry name" value="PSMD12/CSN4"/>
</dbReference>
<dbReference type="InterPro" id="IPR036388">
    <property type="entry name" value="WH-like_DNA-bd_sf"/>
</dbReference>
<keyword evidence="6" id="KW-1185">Reference proteome</keyword>
<dbReference type="Gene3D" id="1.10.10.10">
    <property type="entry name" value="Winged helix-like DNA-binding domain superfamily/Winged helix DNA-binding domain"/>
    <property type="match status" value="1"/>
</dbReference>